<gene>
    <name evidence="1" type="ORF">H0E87_030496</name>
</gene>
<comment type="caution">
    <text evidence="1">The sequence shown here is derived from an EMBL/GenBank/DDBJ whole genome shotgun (WGS) entry which is preliminary data.</text>
</comment>
<keyword evidence="2" id="KW-1185">Reference proteome</keyword>
<organism evidence="1 2">
    <name type="scientific">Populus deltoides</name>
    <name type="common">Eastern poplar</name>
    <name type="synonym">Eastern cottonwood</name>
    <dbReference type="NCBI Taxonomy" id="3696"/>
    <lineage>
        <taxon>Eukaryota</taxon>
        <taxon>Viridiplantae</taxon>
        <taxon>Streptophyta</taxon>
        <taxon>Embryophyta</taxon>
        <taxon>Tracheophyta</taxon>
        <taxon>Spermatophyta</taxon>
        <taxon>Magnoliopsida</taxon>
        <taxon>eudicotyledons</taxon>
        <taxon>Gunneridae</taxon>
        <taxon>Pentapetalae</taxon>
        <taxon>rosids</taxon>
        <taxon>fabids</taxon>
        <taxon>Malpighiales</taxon>
        <taxon>Salicaceae</taxon>
        <taxon>Saliceae</taxon>
        <taxon>Populus</taxon>
    </lineage>
</organism>
<dbReference type="EMBL" id="JACEGQ020000019">
    <property type="protein sequence ID" value="KAH8480259.1"/>
    <property type="molecule type" value="Genomic_DNA"/>
</dbReference>
<accession>A0A8T2WFE8</accession>
<reference evidence="1" key="1">
    <citation type="journal article" date="2021" name="J. Hered.">
        <title>Genome Assembly of Salicaceae Populus deltoides (Eastern Cottonwood) I-69 Based on Nanopore Sequencing and Hi-C Technologies.</title>
        <authorList>
            <person name="Bai S."/>
            <person name="Wu H."/>
            <person name="Zhang J."/>
            <person name="Pan Z."/>
            <person name="Zhao W."/>
            <person name="Li Z."/>
            <person name="Tong C."/>
        </authorList>
    </citation>
    <scope>NUCLEOTIDE SEQUENCE</scope>
    <source>
        <tissue evidence="1">Leaf</tissue>
    </source>
</reference>
<sequence>MCHYCGADRTKLKDEKKKLENGGCLKLNGEEPIWSCRLCQEKQEPDLVNRDGSSHSILPMISPTTTLPSSDRFMSSCSDLYVDINSHDWAHQEEEAARSAQKDLSYGMNDQLHNSRLEAPLNRVDGLLKATENNLKDSHNGTDRETKHFGKQACSRIIRGFAALEKVDKVALDALNDGAEAHLQGLEPWVQEI</sequence>
<name>A0A8T2WFE8_POPDE</name>
<proteinExistence type="predicted"/>
<evidence type="ECO:0000313" key="1">
    <source>
        <dbReference type="EMBL" id="KAH8480259.1"/>
    </source>
</evidence>
<evidence type="ECO:0000313" key="2">
    <source>
        <dbReference type="Proteomes" id="UP000807159"/>
    </source>
</evidence>
<dbReference type="AlphaFoldDB" id="A0A8T2WFE8"/>
<dbReference type="Proteomes" id="UP000807159">
    <property type="component" value="Chromosome 19"/>
</dbReference>
<protein>
    <submittedName>
        <fullName evidence="1">Uncharacterized protein</fullName>
    </submittedName>
</protein>